<dbReference type="GeneID" id="14690376"/>
<keyword evidence="2" id="KW-0945">Host-virus interaction</keyword>
<evidence type="ECO:0000313" key="4">
    <source>
        <dbReference type="EMBL" id="AGG18217.1"/>
    </source>
</evidence>
<feature type="compositionally biased region" description="Polar residues" evidence="3">
    <location>
        <begin position="45"/>
        <end position="69"/>
    </location>
</feature>
<dbReference type="RefSeq" id="YP_007517193.1">
    <property type="nucleotide sequence ID" value="NC_020473.1"/>
</dbReference>
<evidence type="ECO:0000313" key="6">
    <source>
        <dbReference type="Proteomes" id="UP000203290"/>
    </source>
</evidence>
<evidence type="ECO:0000313" key="5">
    <source>
        <dbReference type="EMBL" id="AGG37866.1"/>
    </source>
</evidence>
<evidence type="ECO:0000256" key="3">
    <source>
        <dbReference type="SAM" id="MobiDB-lite"/>
    </source>
</evidence>
<organism evidence="5 6">
    <name type="scientific">Corchorus yellow vein mosaic virus</name>
    <dbReference type="NCBI Taxonomy" id="1297645"/>
    <lineage>
        <taxon>Viruses</taxon>
        <taxon>Monodnaviria</taxon>
        <taxon>Shotokuvirae</taxon>
        <taxon>Cressdnaviricota</taxon>
        <taxon>Repensiviricetes</taxon>
        <taxon>Geplafuvirales</taxon>
        <taxon>Geminiviridae</taxon>
        <taxon>Begomovirus</taxon>
        <taxon>Begomovirus corchomusivi</taxon>
    </lineage>
</organism>
<dbReference type="EMBL" id="KC223600">
    <property type="protein sequence ID" value="AGG37866.1"/>
    <property type="molecule type" value="Genomic_DNA"/>
</dbReference>
<comment type="similarity">
    <text evidence="1">Belongs to the geminiviridae protein AC4/C4 family.</text>
</comment>
<feature type="region of interest" description="Disordered" evidence="3">
    <location>
        <begin position="1"/>
        <end position="26"/>
    </location>
</feature>
<feature type="region of interest" description="Disordered" evidence="3">
    <location>
        <begin position="41"/>
        <end position="74"/>
    </location>
</feature>
<name>M1TCQ8_9GEMI</name>
<dbReference type="Proteomes" id="UP000203290">
    <property type="component" value="Segment DNA A"/>
</dbReference>
<accession>M1TCQ8</accession>
<protein>
    <submittedName>
        <fullName evidence="5">AC4 protein</fullName>
    </submittedName>
    <submittedName>
        <fullName evidence="4">PTGS suppressor</fullName>
    </submittedName>
</protein>
<dbReference type="Pfam" id="PF01492">
    <property type="entry name" value="Gemini_C4"/>
    <property type="match status" value="1"/>
</dbReference>
<proteinExistence type="inferred from homology"/>
<keyword evidence="6" id="KW-1185">Reference proteome</keyword>
<evidence type="ECO:0000256" key="1">
    <source>
        <dbReference type="ARBA" id="ARBA00008996"/>
    </source>
</evidence>
<sequence length="100" mass="11009">MGNLIYTCSSSSRANTSARISDSSTWYPQPGQHISIRTFRELNPAPTSSPISTRTETHLSGESSKSTADLQEEASRLQTTLMQRHLTQAVSQRLLASLEN</sequence>
<dbReference type="EMBL" id="KC196077">
    <property type="protein sequence ID" value="AGG18217.1"/>
    <property type="molecule type" value="Genomic_DNA"/>
</dbReference>
<gene>
    <name evidence="5" type="primary">AC4</name>
</gene>
<evidence type="ECO:0000256" key="2">
    <source>
        <dbReference type="ARBA" id="ARBA00022581"/>
    </source>
</evidence>
<dbReference type="InterPro" id="IPR002488">
    <property type="entry name" value="Gemini_C4"/>
</dbReference>
<dbReference type="OrthoDB" id="24090at10239"/>
<dbReference type="KEGG" id="vg:14690376"/>
<reference evidence="5 6" key="1">
    <citation type="submission" date="2012-11" db="EMBL/GenBank/DDBJ databases">
        <title>Molecular characterization of begomovirus associated with yellow vein mosaic disease of Corchorus.</title>
        <authorList>
            <person name="Archana K."/>
            <person name="Malathi V.G."/>
        </authorList>
    </citation>
    <scope>NUCLEOTIDE SEQUENCE [LARGE SCALE GENOMIC DNA]</scope>
    <source>
        <strain evidence="5">CEA8</strain>
        <strain evidence="4">Maharashtra</strain>
    </source>
</reference>